<dbReference type="PROSITE" id="PS50888">
    <property type="entry name" value="BHLH"/>
    <property type="match status" value="1"/>
</dbReference>
<feature type="domain" description="BHLH" evidence="8">
    <location>
        <begin position="29"/>
        <end position="81"/>
    </location>
</feature>
<dbReference type="InterPro" id="IPR011598">
    <property type="entry name" value="bHLH_dom"/>
</dbReference>
<dbReference type="SUPFAM" id="SSF47459">
    <property type="entry name" value="HLH, helix-loop-helix DNA-binding domain"/>
    <property type="match status" value="1"/>
</dbReference>
<dbReference type="CDD" id="cd18914">
    <property type="entry name" value="bHLH_AtORG2_like"/>
    <property type="match status" value="1"/>
</dbReference>
<evidence type="ECO:0000256" key="4">
    <source>
        <dbReference type="ARBA" id="ARBA00023125"/>
    </source>
</evidence>
<keyword evidence="7" id="KW-0175">Coiled coil</keyword>
<sequence>MGKRGRENQVQEFKKTKNIEVGGNNECKYKKVMHRDNERQRRQEMANLYATLRSLLHLEYIKGKRSTSDHMNEAVNYIEQMQSHIKQLQCRKDKLKKMSNTGTSPVDDIRSSSDSHSCVVNSCQDGVEILINSSALELKRRSSHSQLCL</sequence>
<reference evidence="10" key="1">
    <citation type="submission" date="2024-07" db="EMBL/GenBank/DDBJ databases">
        <title>Two chromosome-level genome assemblies of Korean endemic species Abeliophyllum distichum and Forsythia ovata (Oleaceae).</title>
        <authorList>
            <person name="Jang H."/>
        </authorList>
    </citation>
    <scope>NUCLEOTIDE SEQUENCE [LARGE SCALE GENOMIC DNA]</scope>
</reference>
<gene>
    <name evidence="9" type="ORF">Adt_01084</name>
</gene>
<name>A0ABD1VRU4_9LAMI</name>
<evidence type="ECO:0000256" key="5">
    <source>
        <dbReference type="ARBA" id="ARBA00023163"/>
    </source>
</evidence>
<feature type="coiled-coil region" evidence="7">
    <location>
        <begin position="71"/>
        <end position="98"/>
    </location>
</feature>
<keyword evidence="3" id="KW-0805">Transcription regulation</keyword>
<evidence type="ECO:0000256" key="7">
    <source>
        <dbReference type="SAM" id="Coils"/>
    </source>
</evidence>
<evidence type="ECO:0000256" key="6">
    <source>
        <dbReference type="ARBA" id="ARBA00023242"/>
    </source>
</evidence>
<evidence type="ECO:0000259" key="8">
    <source>
        <dbReference type="PROSITE" id="PS50888"/>
    </source>
</evidence>
<dbReference type="InterPro" id="IPR036638">
    <property type="entry name" value="HLH_DNA-bd_sf"/>
</dbReference>
<comment type="subcellular location">
    <subcellularLocation>
        <location evidence="1">Nucleus</location>
    </subcellularLocation>
</comment>
<evidence type="ECO:0000313" key="9">
    <source>
        <dbReference type="EMBL" id="KAL2540106.1"/>
    </source>
</evidence>
<dbReference type="AlphaFoldDB" id="A0ABD1VRU4"/>
<dbReference type="Proteomes" id="UP001604336">
    <property type="component" value="Unassembled WGS sequence"/>
</dbReference>
<protein>
    <submittedName>
        <fullName evidence="9">Transcription factor bHLH</fullName>
    </submittedName>
</protein>
<dbReference type="FunFam" id="4.10.280.10:FF:000085">
    <property type="entry name" value="Transcription factor bHLH126"/>
    <property type="match status" value="1"/>
</dbReference>
<dbReference type="Pfam" id="PF00010">
    <property type="entry name" value="HLH"/>
    <property type="match status" value="1"/>
</dbReference>
<dbReference type="GO" id="GO:0006355">
    <property type="term" value="P:regulation of DNA-templated transcription"/>
    <property type="evidence" value="ECO:0007669"/>
    <property type="project" value="UniProtKB-ARBA"/>
</dbReference>
<comment type="caution">
    <text evidence="9">The sequence shown here is derived from an EMBL/GenBank/DDBJ whole genome shotgun (WGS) entry which is preliminary data.</text>
</comment>
<evidence type="ECO:0000256" key="1">
    <source>
        <dbReference type="ARBA" id="ARBA00004123"/>
    </source>
</evidence>
<dbReference type="GO" id="GO:0003677">
    <property type="term" value="F:DNA binding"/>
    <property type="evidence" value="ECO:0007669"/>
    <property type="project" value="UniProtKB-KW"/>
</dbReference>
<dbReference type="EMBL" id="JBFOLK010000001">
    <property type="protein sequence ID" value="KAL2540106.1"/>
    <property type="molecule type" value="Genomic_DNA"/>
</dbReference>
<keyword evidence="10" id="KW-1185">Reference proteome</keyword>
<organism evidence="9 10">
    <name type="scientific">Abeliophyllum distichum</name>
    <dbReference type="NCBI Taxonomy" id="126358"/>
    <lineage>
        <taxon>Eukaryota</taxon>
        <taxon>Viridiplantae</taxon>
        <taxon>Streptophyta</taxon>
        <taxon>Embryophyta</taxon>
        <taxon>Tracheophyta</taxon>
        <taxon>Spermatophyta</taxon>
        <taxon>Magnoliopsida</taxon>
        <taxon>eudicotyledons</taxon>
        <taxon>Gunneridae</taxon>
        <taxon>Pentapetalae</taxon>
        <taxon>asterids</taxon>
        <taxon>lamiids</taxon>
        <taxon>Lamiales</taxon>
        <taxon>Oleaceae</taxon>
        <taxon>Forsythieae</taxon>
        <taxon>Abeliophyllum</taxon>
    </lineage>
</organism>
<dbReference type="Gene3D" id="4.10.280.10">
    <property type="entry name" value="Helix-loop-helix DNA-binding domain"/>
    <property type="match status" value="1"/>
</dbReference>
<evidence type="ECO:0000313" key="10">
    <source>
        <dbReference type="Proteomes" id="UP001604336"/>
    </source>
</evidence>
<proteinExistence type="predicted"/>
<dbReference type="GO" id="GO:0005634">
    <property type="term" value="C:nucleus"/>
    <property type="evidence" value="ECO:0007669"/>
    <property type="project" value="UniProtKB-SubCell"/>
</dbReference>
<dbReference type="InterPro" id="IPR015660">
    <property type="entry name" value="MASH1/Ascl1a-like"/>
</dbReference>
<keyword evidence="6" id="KW-0539">Nucleus</keyword>
<accession>A0ABD1VRU4</accession>
<evidence type="ECO:0000256" key="3">
    <source>
        <dbReference type="ARBA" id="ARBA00023015"/>
    </source>
</evidence>
<dbReference type="PANTHER" id="PTHR13935:SF106">
    <property type="entry name" value="ACHAETE-SCUTE COMPLEX PROTEIN T5-RELATED"/>
    <property type="match status" value="1"/>
</dbReference>
<keyword evidence="4" id="KW-0238">DNA-binding</keyword>
<comment type="subunit">
    <text evidence="2">Homodimer.</text>
</comment>
<evidence type="ECO:0000256" key="2">
    <source>
        <dbReference type="ARBA" id="ARBA00011738"/>
    </source>
</evidence>
<dbReference type="PANTHER" id="PTHR13935">
    <property type="entry name" value="ACHAETE-SCUTE TRANSCRIPTION FACTOR-RELATED"/>
    <property type="match status" value="1"/>
</dbReference>
<keyword evidence="5" id="KW-0804">Transcription</keyword>